<evidence type="ECO:0000313" key="3">
    <source>
        <dbReference type="Proteomes" id="UP000188145"/>
    </source>
</evidence>
<organism evidence="2 3">
    <name type="scientific">Tessaracoccus aquimaris</name>
    <dbReference type="NCBI Taxonomy" id="1332264"/>
    <lineage>
        <taxon>Bacteria</taxon>
        <taxon>Bacillati</taxon>
        <taxon>Actinomycetota</taxon>
        <taxon>Actinomycetes</taxon>
        <taxon>Propionibacteriales</taxon>
        <taxon>Propionibacteriaceae</taxon>
        <taxon>Tessaracoccus</taxon>
    </lineage>
</organism>
<keyword evidence="3" id="KW-1185">Reference proteome</keyword>
<dbReference type="InterPro" id="IPR036388">
    <property type="entry name" value="WH-like_DNA-bd_sf"/>
</dbReference>
<evidence type="ECO:0000259" key="1">
    <source>
        <dbReference type="Pfam" id="PF12728"/>
    </source>
</evidence>
<dbReference type="RefSeq" id="WP_077685436.1">
    <property type="nucleotide sequence ID" value="NZ_CP019606.1"/>
</dbReference>
<dbReference type="SUPFAM" id="SSF46955">
    <property type="entry name" value="Putative DNA-binding domain"/>
    <property type="match status" value="1"/>
</dbReference>
<protein>
    <submittedName>
        <fullName evidence="2">DNA-binding protein</fullName>
    </submittedName>
</protein>
<feature type="domain" description="Helix-turn-helix" evidence="1">
    <location>
        <begin position="21"/>
        <end position="67"/>
    </location>
</feature>
<sequence length="72" mass="8094">MNIQPRIDDGIGNVETLWCARDVAEFLNVSQATLSRWRREKVGPPFLQIGGISRYNPSSVRAWVNANEQAHG</sequence>
<proteinExistence type="predicted"/>
<dbReference type="KEGG" id="tes:BW730_05845"/>
<dbReference type="STRING" id="1332264.BW730_05845"/>
<dbReference type="OrthoDB" id="4330189at2"/>
<dbReference type="Proteomes" id="UP000188145">
    <property type="component" value="Chromosome"/>
</dbReference>
<reference evidence="3" key="1">
    <citation type="submission" date="2017-02" db="EMBL/GenBank/DDBJ databases">
        <title>Tessaracoccus aquaemaris sp. nov., isolated from the intestine of a Korean rockfish, Sebastes schlegelii, in a marine aquaculture pond.</title>
        <authorList>
            <person name="Tak E.J."/>
            <person name="Bae J.-W."/>
        </authorList>
    </citation>
    <scope>NUCLEOTIDE SEQUENCE [LARGE SCALE GENOMIC DNA]</scope>
    <source>
        <strain evidence="3">NSG39</strain>
    </source>
</reference>
<dbReference type="InterPro" id="IPR009061">
    <property type="entry name" value="DNA-bd_dom_put_sf"/>
</dbReference>
<dbReference type="GO" id="GO:0003677">
    <property type="term" value="F:DNA binding"/>
    <property type="evidence" value="ECO:0007669"/>
    <property type="project" value="UniProtKB-KW"/>
</dbReference>
<dbReference type="Gene3D" id="1.10.10.10">
    <property type="entry name" value="Winged helix-like DNA-binding domain superfamily/Winged helix DNA-binding domain"/>
    <property type="match status" value="1"/>
</dbReference>
<dbReference type="EMBL" id="CP019606">
    <property type="protein sequence ID" value="AQP47109.1"/>
    <property type="molecule type" value="Genomic_DNA"/>
</dbReference>
<dbReference type="Pfam" id="PF12728">
    <property type="entry name" value="HTH_17"/>
    <property type="match status" value="1"/>
</dbReference>
<dbReference type="InterPro" id="IPR041657">
    <property type="entry name" value="HTH_17"/>
</dbReference>
<name>A0A1Q2CLY2_9ACTN</name>
<accession>A0A1Q2CLY2</accession>
<gene>
    <name evidence="2" type="ORF">BW730_05845</name>
</gene>
<keyword evidence="2" id="KW-0238">DNA-binding</keyword>
<dbReference type="AlphaFoldDB" id="A0A1Q2CLY2"/>
<evidence type="ECO:0000313" key="2">
    <source>
        <dbReference type="EMBL" id="AQP47109.1"/>
    </source>
</evidence>